<protein>
    <submittedName>
        <fullName evidence="8">Protein involved in gliding motility GldF</fullName>
    </submittedName>
</protein>
<dbReference type="HOGENOM" id="CLU_081003_0_1_10"/>
<dbReference type="InterPro" id="IPR019860">
    <property type="entry name" value="Motility-assoc_ABC_perm_GldF"/>
</dbReference>
<dbReference type="GO" id="GO:0140359">
    <property type="term" value="F:ABC-type transporter activity"/>
    <property type="evidence" value="ECO:0007669"/>
    <property type="project" value="InterPro"/>
</dbReference>
<feature type="transmembrane region" description="Helical" evidence="6">
    <location>
        <begin position="94"/>
        <end position="118"/>
    </location>
</feature>
<dbReference type="NCBIfam" id="TIGR03518">
    <property type="entry name" value="ABC_perm_GldF"/>
    <property type="match status" value="1"/>
</dbReference>
<evidence type="ECO:0000259" key="7">
    <source>
        <dbReference type="Pfam" id="PF12698"/>
    </source>
</evidence>
<sequence length="242" mass="27341" precursor="true">MFNLFLKEIRSFFSSLIGYIVLIIFLVAMGLFVWVFPQTSILEYGFADLYPLFSVAPYVFLFLIPAITMRCFAEEKRAGTMELLFTRPISDWQIILGKYLASWVLVLFALLPTLIYYYSVYQLGNPVGNLDSAAFVGSFIGLILLGAVFTAIGVFASSLTENQIVAFIIAVFLCFFLYEGFTSLSGLNVWSDTAYFISQLGIDFHYQSLSKGLIDSRNLLYFFSLIILMLGSTQVVLSSRKW</sequence>
<dbReference type="PANTHER" id="PTHR30294:SF29">
    <property type="entry name" value="MULTIDRUG ABC TRANSPORTER PERMEASE YBHS-RELATED"/>
    <property type="match status" value="1"/>
</dbReference>
<feature type="transmembrane region" description="Helical" evidence="6">
    <location>
        <begin position="164"/>
        <end position="181"/>
    </location>
</feature>
<proteinExistence type="predicted"/>
<gene>
    <name evidence="8" type="ordered locus">Fleli_3575</name>
</gene>
<evidence type="ECO:0000256" key="5">
    <source>
        <dbReference type="ARBA" id="ARBA00023136"/>
    </source>
</evidence>
<dbReference type="PANTHER" id="PTHR30294">
    <property type="entry name" value="MEMBRANE COMPONENT OF ABC TRANSPORTER YHHJ-RELATED"/>
    <property type="match status" value="1"/>
</dbReference>
<dbReference type="AlphaFoldDB" id="I4APK8"/>
<evidence type="ECO:0000256" key="1">
    <source>
        <dbReference type="ARBA" id="ARBA00004651"/>
    </source>
</evidence>
<feature type="transmembrane region" description="Helical" evidence="6">
    <location>
        <begin position="55"/>
        <end position="73"/>
    </location>
</feature>
<keyword evidence="2" id="KW-1003">Cell membrane</keyword>
<dbReference type="eggNOG" id="COG1277">
    <property type="taxonomic scope" value="Bacteria"/>
</dbReference>
<keyword evidence="4 6" id="KW-1133">Transmembrane helix</keyword>
<dbReference type="EMBL" id="CP003345">
    <property type="protein sequence ID" value="AFM05893.1"/>
    <property type="molecule type" value="Genomic_DNA"/>
</dbReference>
<evidence type="ECO:0000256" key="6">
    <source>
        <dbReference type="SAM" id="Phobius"/>
    </source>
</evidence>
<evidence type="ECO:0000256" key="3">
    <source>
        <dbReference type="ARBA" id="ARBA00022692"/>
    </source>
</evidence>
<reference evidence="9" key="1">
    <citation type="submission" date="2012-06" db="EMBL/GenBank/DDBJ databases">
        <title>The complete genome of Flexibacter litoralis DSM 6794.</title>
        <authorList>
            <person name="Lucas S."/>
            <person name="Copeland A."/>
            <person name="Lapidus A."/>
            <person name="Glavina del Rio T."/>
            <person name="Dalin E."/>
            <person name="Tice H."/>
            <person name="Bruce D."/>
            <person name="Goodwin L."/>
            <person name="Pitluck S."/>
            <person name="Peters L."/>
            <person name="Ovchinnikova G."/>
            <person name="Lu M."/>
            <person name="Kyrpides N."/>
            <person name="Mavromatis K."/>
            <person name="Ivanova N."/>
            <person name="Brettin T."/>
            <person name="Detter J.C."/>
            <person name="Han C."/>
            <person name="Larimer F."/>
            <person name="Land M."/>
            <person name="Hauser L."/>
            <person name="Markowitz V."/>
            <person name="Cheng J.-F."/>
            <person name="Hugenholtz P."/>
            <person name="Woyke T."/>
            <person name="Wu D."/>
            <person name="Spring S."/>
            <person name="Lang E."/>
            <person name="Kopitz M."/>
            <person name="Brambilla E."/>
            <person name="Klenk H.-P."/>
            <person name="Eisen J.A."/>
        </authorList>
    </citation>
    <scope>NUCLEOTIDE SEQUENCE [LARGE SCALE GENOMIC DNA]</scope>
    <source>
        <strain evidence="9">ATCC 23117 / DSM 6794 / NBRC 15988 / NCIMB 1366 / Sio-4</strain>
    </source>
</reference>
<evidence type="ECO:0000256" key="2">
    <source>
        <dbReference type="ARBA" id="ARBA00022475"/>
    </source>
</evidence>
<dbReference type="KEGG" id="fli:Fleli_3575"/>
<feature type="transmembrane region" description="Helical" evidence="6">
    <location>
        <begin position="219"/>
        <end position="237"/>
    </location>
</feature>
<dbReference type="Proteomes" id="UP000006054">
    <property type="component" value="Chromosome"/>
</dbReference>
<keyword evidence="9" id="KW-1185">Reference proteome</keyword>
<dbReference type="STRING" id="880071.Fleli_3575"/>
<evidence type="ECO:0000256" key="4">
    <source>
        <dbReference type="ARBA" id="ARBA00022989"/>
    </source>
</evidence>
<name>I4APK8_BERLS</name>
<keyword evidence="5 6" id="KW-0472">Membrane</keyword>
<dbReference type="PATRIC" id="fig|880071.3.peg.3581"/>
<dbReference type="InterPro" id="IPR013525">
    <property type="entry name" value="ABC2_TM"/>
</dbReference>
<organism evidence="8 9">
    <name type="scientific">Bernardetia litoralis (strain ATCC 23117 / DSM 6794 / NBRC 15988 / NCIMB 1366 / Fx l1 / Sio-4)</name>
    <name type="common">Flexibacter litoralis</name>
    <dbReference type="NCBI Taxonomy" id="880071"/>
    <lineage>
        <taxon>Bacteria</taxon>
        <taxon>Pseudomonadati</taxon>
        <taxon>Bacteroidota</taxon>
        <taxon>Cytophagia</taxon>
        <taxon>Cytophagales</taxon>
        <taxon>Bernardetiaceae</taxon>
        <taxon>Bernardetia</taxon>
    </lineage>
</organism>
<dbReference type="InterPro" id="IPR051449">
    <property type="entry name" value="ABC-2_transporter_component"/>
</dbReference>
<dbReference type="RefSeq" id="WP_014799318.1">
    <property type="nucleotide sequence ID" value="NC_018018.1"/>
</dbReference>
<accession>I4APK8</accession>
<comment type="subcellular location">
    <subcellularLocation>
        <location evidence="1">Cell membrane</location>
        <topology evidence="1">Multi-pass membrane protein</topology>
    </subcellularLocation>
</comment>
<feature type="transmembrane region" description="Helical" evidence="6">
    <location>
        <begin position="133"/>
        <end position="157"/>
    </location>
</feature>
<dbReference type="GO" id="GO:0005886">
    <property type="term" value="C:plasma membrane"/>
    <property type="evidence" value="ECO:0007669"/>
    <property type="project" value="UniProtKB-SubCell"/>
</dbReference>
<evidence type="ECO:0000313" key="9">
    <source>
        <dbReference type="Proteomes" id="UP000006054"/>
    </source>
</evidence>
<evidence type="ECO:0000313" key="8">
    <source>
        <dbReference type="EMBL" id="AFM05893.1"/>
    </source>
</evidence>
<keyword evidence="3 6" id="KW-0812">Transmembrane</keyword>
<dbReference type="OrthoDB" id="9794512at2"/>
<dbReference type="Pfam" id="PF12698">
    <property type="entry name" value="ABC2_membrane_3"/>
    <property type="match status" value="1"/>
</dbReference>
<feature type="domain" description="ABC-2 type transporter transmembrane" evidence="7">
    <location>
        <begin position="52"/>
        <end position="188"/>
    </location>
</feature>
<feature type="transmembrane region" description="Helical" evidence="6">
    <location>
        <begin position="12"/>
        <end position="35"/>
    </location>
</feature>